<dbReference type="CDD" id="cd16413">
    <property type="entry name" value="DGQHR_domain"/>
    <property type="match status" value="1"/>
</dbReference>
<organism evidence="1 2">
    <name type="scientific">Veillonella tobetsuensis</name>
    <dbReference type="NCBI Taxonomy" id="1110546"/>
    <lineage>
        <taxon>Bacteria</taxon>
        <taxon>Bacillati</taxon>
        <taxon>Bacillota</taxon>
        <taxon>Negativicutes</taxon>
        <taxon>Veillonellales</taxon>
        <taxon>Veillonellaceae</taxon>
        <taxon>Veillonella</taxon>
    </lineage>
</organism>
<dbReference type="InterPro" id="IPR017601">
    <property type="entry name" value="DGQHR-contain_dom"/>
</dbReference>
<evidence type="ECO:0000313" key="2">
    <source>
        <dbReference type="Proteomes" id="UP000300381"/>
    </source>
</evidence>
<dbReference type="NCBIfam" id="TIGR03187">
    <property type="entry name" value="DGQHR"/>
    <property type="match status" value="1"/>
</dbReference>
<comment type="caution">
    <text evidence="1">The sequence shown here is derived from an EMBL/GenBank/DDBJ whole genome shotgun (WGS) entry which is preliminary data.</text>
</comment>
<name>A0A480B0U7_9FIRM</name>
<dbReference type="RefSeq" id="WP_137660396.1">
    <property type="nucleotide sequence ID" value="NZ_BJCQ01000009.1"/>
</dbReference>
<dbReference type="InterPro" id="IPR017642">
    <property type="entry name" value="DNA_S_mod_DndB"/>
</dbReference>
<reference evidence="1 2" key="1">
    <citation type="submission" date="2019-03" db="EMBL/GenBank/DDBJ databases">
        <title>Draft genome sequences of two Veillonella tobetsuensis clinical isolates from intraoperative bronchial fluids of elderly patients with pulmonary carcinoma.</title>
        <authorList>
            <person name="Akiyama T."/>
        </authorList>
    </citation>
    <scope>NUCLEOTIDE SEQUENCE [LARGE SCALE GENOMIC DNA]</scope>
    <source>
        <strain evidence="1 2">PAGU 1578</strain>
    </source>
</reference>
<evidence type="ECO:0008006" key="3">
    <source>
        <dbReference type="Google" id="ProtNLM"/>
    </source>
</evidence>
<dbReference type="AlphaFoldDB" id="A0A480B0U7"/>
<dbReference type="Proteomes" id="UP000300381">
    <property type="component" value="Unassembled WGS sequence"/>
</dbReference>
<sequence>MIEFNYFLIEQPIGTLYLGALKAKDIDDIADSDTRTAYNQTGIQRKIIDSRVKDIAKYSMSKDAIFPTPIVLSASSKYIQFIKEGQLKIDNEAIKHDRIFFSIIDGQHRLAGIRKAEMLGEFTLPVVLILDTFVEQDAEIFVTINGNQRSVSKSLLYDLFGLSKNRSVEKVCHTIIKALNKDDDSKIKFKVKMLGYRDEKSQSATVSQATMVDSLIKLITNNSKEDNHRLEQGIELAYLDDNKFIFRKYFLSNNDVMIYKILKNYFNAWTLAKEELGNDKELQFLDKAIGYMASFYLLRAVFLKSKLVNDATEEYFNNQLSQILRMFYHSYDKKGYSSSESGAKKLFQDLIKAAIDSNVFDKEFINSYCGELNIKNWFEKYEKDFMDD</sequence>
<dbReference type="Pfam" id="PF14072">
    <property type="entry name" value="DndB"/>
    <property type="match status" value="1"/>
</dbReference>
<protein>
    <recommendedName>
        <fullName evidence="3">DGQHR domain-containing protein</fullName>
    </recommendedName>
</protein>
<dbReference type="EMBL" id="BJCQ01000009">
    <property type="protein sequence ID" value="GCL66770.1"/>
    <property type="molecule type" value="Genomic_DNA"/>
</dbReference>
<evidence type="ECO:0000313" key="1">
    <source>
        <dbReference type="EMBL" id="GCL66770.1"/>
    </source>
</evidence>
<accession>A0A480B0U7</accession>
<proteinExistence type="predicted"/>
<gene>
    <name evidence="1" type="ORF">PAGU1578_03910</name>
</gene>